<dbReference type="Gene3D" id="2.120.10.30">
    <property type="entry name" value="TolB, C-terminal domain"/>
    <property type="match status" value="1"/>
</dbReference>
<organism evidence="12 13">
    <name type="scientific">Crotalus adamanteus</name>
    <name type="common">Eastern diamondback rattlesnake</name>
    <dbReference type="NCBI Taxonomy" id="8729"/>
    <lineage>
        <taxon>Eukaryota</taxon>
        <taxon>Metazoa</taxon>
        <taxon>Chordata</taxon>
        <taxon>Craniata</taxon>
        <taxon>Vertebrata</taxon>
        <taxon>Euteleostomi</taxon>
        <taxon>Lepidosauria</taxon>
        <taxon>Squamata</taxon>
        <taxon>Bifurcata</taxon>
        <taxon>Unidentata</taxon>
        <taxon>Episquamata</taxon>
        <taxon>Toxicofera</taxon>
        <taxon>Serpentes</taxon>
        <taxon>Colubroidea</taxon>
        <taxon>Viperidae</taxon>
        <taxon>Crotalinae</taxon>
        <taxon>Crotalus</taxon>
    </lineage>
</organism>
<dbReference type="GO" id="GO:0005654">
    <property type="term" value="C:nucleoplasm"/>
    <property type="evidence" value="ECO:0007669"/>
    <property type="project" value="TreeGrafter"/>
</dbReference>
<dbReference type="SUPFAM" id="SSF57845">
    <property type="entry name" value="B-box zinc-binding domain"/>
    <property type="match status" value="1"/>
</dbReference>
<dbReference type="Pfam" id="PF00097">
    <property type="entry name" value="zf-C3HC4"/>
    <property type="match status" value="1"/>
</dbReference>
<protein>
    <recommendedName>
        <fullName evidence="3">RING-type E3 ubiquitin transferase</fullName>
        <ecNumber evidence="3">2.3.2.27</ecNumber>
    </recommendedName>
</protein>
<feature type="compositionally biased region" description="Pro residues" evidence="9">
    <location>
        <begin position="62"/>
        <end position="75"/>
    </location>
</feature>
<dbReference type="FunFam" id="3.30.160.60:FF:001287">
    <property type="entry name" value="E3 ubiquitin-protein ligase TRIM56"/>
    <property type="match status" value="1"/>
</dbReference>
<sequence>MISPLCLSCPLWTPGFPALSPAAPPSPSARPQTEGWEVGRGGLTWAWGAKSQSGLYYCPPPEQPVDLPSPPPRPQHPSARAACTGDNCSTSQKSTRGPCQEVRAWVPPAPVHLQGPREEAANFLASLGGRFPTSTFCSTAITAPHSGHTQKQKEKPGLGRGELADPPPDELRSSGEGNAAAPKSLDLARLSAKAALRQEGCEGSWRLAVALTKYLVAIVASPPPPGCPARRGEEEPSSPEGPARGSQRRSLLLRCQRPGDSPRVSCLSRAPGQKTPEARAGVGFLFIRCFSGRKHYCQPKILPCLHSYCQDCLKKLLGGSKQELRCPECREVVPLPAGVEGLKTNFFINGLLDLVPPVEEAKATCSLCPLIGQDASSVAVSHCIDCADHLCQACARGHRCSRLTHDHLLVDMEAYCSGKYNEEIRKRQASRCKEHKDEDLQYFCVTCAAALCRECRLGPHLEHPCLPLSEAAKARRPILTGLLDGVEEKMHLLAKAKVNLEKERQEMEAWNVNIRIVVEQTCAKAVEQLLSHKEKVLGQLSGYLEERKEASRLLLSELGFQKQVASTTVAFARKVLNLGQAVEIVSLEQMISERLRQLQSFSWEPLTLQVPKLHIQPDLLYGCNLFLLEFHEKAATTTPECSMGDSTQRAKKEKKQKQQQRPQGAEGGDASRQEKAPSGESLGLAEVGPEVPRLIPKPIFFCSFWVKVPTDKKRPQITGLFPFGSNEILVADEENKKLKRFSLQGEFKGTIPVPSNVAPFSVAAVGNKVAFTTGSQLYVLNETGGIMWQKALKGGQASHAVTTCDGNCVVVSVAGHLEVFNLKGELLEKIVPEASHERCLVFLGRWKKGFVASDWYRHSVVLLDRNGDLVTEYQEEQLSGSQPGSVCADAPGIVYVVLRELNKIVAFSEAGEELGSFLTTENSIFKPRVVTIAGDGHFVVALTNGTIHVFKIKYQGK</sequence>
<evidence type="ECO:0000259" key="11">
    <source>
        <dbReference type="PROSITE" id="PS50119"/>
    </source>
</evidence>
<keyword evidence="6" id="KW-0862">Zinc</keyword>
<keyword evidence="13" id="KW-1185">Reference proteome</keyword>
<comment type="catalytic activity">
    <reaction evidence="1">
        <text>S-ubiquitinyl-[E2 ubiquitin-conjugating enzyme]-L-cysteine + [acceptor protein]-L-lysine = [E2 ubiquitin-conjugating enzyme]-L-cysteine + N(6)-ubiquitinyl-[acceptor protein]-L-lysine.</text>
        <dbReference type="EC" id="2.3.2.27"/>
    </reaction>
</comment>
<feature type="region of interest" description="Disordered" evidence="9">
    <location>
        <begin position="225"/>
        <end position="249"/>
    </location>
</feature>
<evidence type="ECO:0000256" key="2">
    <source>
        <dbReference type="ARBA" id="ARBA00008518"/>
    </source>
</evidence>
<dbReference type="GO" id="GO:0008270">
    <property type="term" value="F:zinc ion binding"/>
    <property type="evidence" value="ECO:0007669"/>
    <property type="project" value="UniProtKB-KW"/>
</dbReference>
<dbReference type="EC" id="2.3.2.27" evidence="3"/>
<keyword evidence="8" id="KW-0175">Coiled coil</keyword>
<dbReference type="PROSITE" id="PS50119">
    <property type="entry name" value="ZF_BBOX"/>
    <property type="match status" value="1"/>
</dbReference>
<gene>
    <name evidence="12" type="ORF">NXF25_021813</name>
</gene>
<dbReference type="GO" id="GO:0045087">
    <property type="term" value="P:innate immune response"/>
    <property type="evidence" value="ECO:0007669"/>
    <property type="project" value="TreeGrafter"/>
</dbReference>
<keyword evidence="4" id="KW-0479">Metal-binding</keyword>
<feature type="domain" description="B box-type" evidence="11">
    <location>
        <begin position="427"/>
        <end position="468"/>
    </location>
</feature>
<feature type="region of interest" description="Disordered" evidence="9">
    <location>
        <begin position="62"/>
        <end position="97"/>
    </location>
</feature>
<feature type="compositionally biased region" description="Basic residues" evidence="9">
    <location>
        <begin position="649"/>
        <end position="658"/>
    </location>
</feature>
<name>A0AAW1B941_CROAD</name>
<dbReference type="InterPro" id="IPR018957">
    <property type="entry name" value="Znf_C3HC4_RING-type"/>
</dbReference>
<dbReference type="Gene3D" id="3.30.160.60">
    <property type="entry name" value="Classic Zinc Finger"/>
    <property type="match status" value="1"/>
</dbReference>
<evidence type="ECO:0000256" key="1">
    <source>
        <dbReference type="ARBA" id="ARBA00000900"/>
    </source>
</evidence>
<feature type="region of interest" description="Disordered" evidence="9">
    <location>
        <begin position="637"/>
        <end position="684"/>
    </location>
</feature>
<dbReference type="InterPro" id="IPR001841">
    <property type="entry name" value="Znf_RING"/>
</dbReference>
<evidence type="ECO:0000256" key="3">
    <source>
        <dbReference type="ARBA" id="ARBA00012483"/>
    </source>
</evidence>
<evidence type="ECO:0000256" key="7">
    <source>
        <dbReference type="PROSITE-ProRule" id="PRU00024"/>
    </source>
</evidence>
<feature type="coiled-coil region" evidence="8">
    <location>
        <begin position="483"/>
        <end position="520"/>
    </location>
</feature>
<dbReference type="GO" id="GO:0061630">
    <property type="term" value="F:ubiquitin protein ligase activity"/>
    <property type="evidence" value="ECO:0007669"/>
    <property type="project" value="UniProtKB-EC"/>
</dbReference>
<feature type="compositionally biased region" description="Low complexity" evidence="9">
    <location>
        <begin position="238"/>
        <end position="249"/>
    </location>
</feature>
<feature type="compositionally biased region" description="Polar residues" evidence="9">
    <location>
        <begin position="637"/>
        <end position="647"/>
    </location>
</feature>
<dbReference type="PANTHER" id="PTHR25462">
    <property type="entry name" value="BONUS, ISOFORM C-RELATED"/>
    <property type="match status" value="1"/>
</dbReference>
<dbReference type="SMART" id="SM00336">
    <property type="entry name" value="BBOX"/>
    <property type="match status" value="1"/>
</dbReference>
<keyword evidence="5 7" id="KW-0863">Zinc-finger</keyword>
<dbReference type="InterPro" id="IPR013083">
    <property type="entry name" value="Znf_RING/FYVE/PHD"/>
</dbReference>
<dbReference type="PANTHER" id="PTHR25462:SF299">
    <property type="entry name" value="E3 UBIQUITIN-PROTEIN LIGASE TRIM56"/>
    <property type="match status" value="1"/>
</dbReference>
<feature type="region of interest" description="Disordered" evidence="9">
    <location>
        <begin position="138"/>
        <end position="182"/>
    </location>
</feature>
<dbReference type="GO" id="GO:0060340">
    <property type="term" value="P:positive regulation of type I interferon-mediated signaling pathway"/>
    <property type="evidence" value="ECO:0007669"/>
    <property type="project" value="TreeGrafter"/>
</dbReference>
<dbReference type="SUPFAM" id="SSF57850">
    <property type="entry name" value="RING/U-box"/>
    <property type="match status" value="1"/>
</dbReference>
<dbReference type="InterPro" id="IPR011042">
    <property type="entry name" value="6-blade_b-propeller_TolB-like"/>
</dbReference>
<feature type="domain" description="RING-type" evidence="10">
    <location>
        <begin position="289"/>
        <end position="330"/>
    </location>
</feature>
<evidence type="ECO:0000256" key="5">
    <source>
        <dbReference type="ARBA" id="ARBA00022771"/>
    </source>
</evidence>
<dbReference type="PROSITE" id="PS50089">
    <property type="entry name" value="ZF_RING_2"/>
    <property type="match status" value="1"/>
</dbReference>
<dbReference type="InterPro" id="IPR047153">
    <property type="entry name" value="TRIM45/56/19-like"/>
</dbReference>
<dbReference type="InterPro" id="IPR000315">
    <property type="entry name" value="Znf_B-box"/>
</dbReference>
<dbReference type="InterPro" id="IPR017907">
    <property type="entry name" value="Znf_RING_CS"/>
</dbReference>
<comment type="similarity">
    <text evidence="2">Belongs to the TRIM/RBCC family.</text>
</comment>
<evidence type="ECO:0000313" key="13">
    <source>
        <dbReference type="Proteomes" id="UP001474421"/>
    </source>
</evidence>
<feature type="compositionally biased region" description="Polar residues" evidence="9">
    <location>
        <begin position="86"/>
        <end position="97"/>
    </location>
</feature>
<dbReference type="EMBL" id="JAOTOJ010000008">
    <property type="protein sequence ID" value="KAK9398452.1"/>
    <property type="molecule type" value="Genomic_DNA"/>
</dbReference>
<evidence type="ECO:0000256" key="9">
    <source>
        <dbReference type="SAM" id="MobiDB-lite"/>
    </source>
</evidence>
<dbReference type="PROSITE" id="PS00518">
    <property type="entry name" value="ZF_RING_1"/>
    <property type="match status" value="1"/>
</dbReference>
<proteinExistence type="inferred from homology"/>
<dbReference type="Pfam" id="PF00643">
    <property type="entry name" value="zf-B_box"/>
    <property type="match status" value="1"/>
</dbReference>
<dbReference type="AlphaFoldDB" id="A0AAW1B941"/>
<evidence type="ECO:0000256" key="4">
    <source>
        <dbReference type="ARBA" id="ARBA00022723"/>
    </source>
</evidence>
<evidence type="ECO:0000256" key="8">
    <source>
        <dbReference type="SAM" id="Coils"/>
    </source>
</evidence>
<evidence type="ECO:0000256" key="6">
    <source>
        <dbReference type="ARBA" id="ARBA00022833"/>
    </source>
</evidence>
<evidence type="ECO:0000313" key="12">
    <source>
        <dbReference type="EMBL" id="KAK9398452.1"/>
    </source>
</evidence>
<reference evidence="12 13" key="1">
    <citation type="journal article" date="2024" name="Proc. Natl. Acad. Sci. U.S.A.">
        <title>The genetic regulatory architecture and epigenomic basis for age-related changes in rattlesnake venom.</title>
        <authorList>
            <person name="Hogan M.P."/>
            <person name="Holding M.L."/>
            <person name="Nystrom G.S."/>
            <person name="Colston T.J."/>
            <person name="Bartlett D.A."/>
            <person name="Mason A.J."/>
            <person name="Ellsworth S.A."/>
            <person name="Rautsaw R.M."/>
            <person name="Lawrence K.C."/>
            <person name="Strickland J.L."/>
            <person name="He B."/>
            <person name="Fraser P."/>
            <person name="Margres M.J."/>
            <person name="Gilbert D.M."/>
            <person name="Gibbs H.L."/>
            <person name="Parkinson C.L."/>
            <person name="Rokyta D.R."/>
        </authorList>
    </citation>
    <scope>NUCLEOTIDE SEQUENCE [LARGE SCALE GENOMIC DNA]</scope>
    <source>
        <strain evidence="12">DRR0105</strain>
    </source>
</reference>
<dbReference type="Proteomes" id="UP001474421">
    <property type="component" value="Unassembled WGS sequence"/>
</dbReference>
<accession>A0AAW1B941</accession>
<dbReference type="Gene3D" id="3.30.40.10">
    <property type="entry name" value="Zinc/RING finger domain, C3HC4 (zinc finger)"/>
    <property type="match status" value="1"/>
</dbReference>
<dbReference type="SUPFAM" id="SSF101898">
    <property type="entry name" value="NHL repeat"/>
    <property type="match status" value="1"/>
</dbReference>
<dbReference type="CDD" id="cd19789">
    <property type="entry name" value="Bbox2_TRIM56_C-V"/>
    <property type="match status" value="1"/>
</dbReference>
<evidence type="ECO:0000259" key="10">
    <source>
        <dbReference type="PROSITE" id="PS50089"/>
    </source>
</evidence>
<comment type="caution">
    <text evidence="12">The sequence shown here is derived from an EMBL/GenBank/DDBJ whole genome shotgun (WGS) entry which is preliminary data.</text>
</comment>